<comment type="caution">
    <text evidence="4">The sequence shown here is derived from an EMBL/GenBank/DDBJ whole genome shotgun (WGS) entry which is preliminary data.</text>
</comment>
<feature type="region of interest" description="Disordered" evidence="1">
    <location>
        <begin position="75"/>
        <end position="113"/>
    </location>
</feature>
<evidence type="ECO:0000313" key="4">
    <source>
        <dbReference type="EMBL" id="KAK0579863.1"/>
    </source>
</evidence>
<evidence type="ECO:0000256" key="2">
    <source>
        <dbReference type="SAM" id="Phobius"/>
    </source>
</evidence>
<dbReference type="InterPro" id="IPR007461">
    <property type="entry name" value="Ysc84_actin-binding"/>
</dbReference>
<organism evidence="4 5">
    <name type="scientific">Acer saccharum</name>
    <name type="common">Sugar maple</name>
    <dbReference type="NCBI Taxonomy" id="4024"/>
    <lineage>
        <taxon>Eukaryota</taxon>
        <taxon>Viridiplantae</taxon>
        <taxon>Streptophyta</taxon>
        <taxon>Embryophyta</taxon>
        <taxon>Tracheophyta</taxon>
        <taxon>Spermatophyta</taxon>
        <taxon>Magnoliopsida</taxon>
        <taxon>eudicotyledons</taxon>
        <taxon>Gunneridae</taxon>
        <taxon>Pentapetalae</taxon>
        <taxon>rosids</taxon>
        <taxon>malvids</taxon>
        <taxon>Sapindales</taxon>
        <taxon>Sapindaceae</taxon>
        <taxon>Hippocastanoideae</taxon>
        <taxon>Acereae</taxon>
        <taxon>Acer</taxon>
    </lineage>
</organism>
<protein>
    <recommendedName>
        <fullName evidence="3">Ysc84 actin-binding domain-containing protein</fullName>
    </recommendedName>
</protein>
<keyword evidence="2" id="KW-1133">Transmembrane helix</keyword>
<reference evidence="4" key="1">
    <citation type="journal article" date="2022" name="Plant J.">
        <title>Strategies of tolerance reflected in two North American maple genomes.</title>
        <authorList>
            <person name="McEvoy S.L."/>
            <person name="Sezen U.U."/>
            <person name="Trouern-Trend A."/>
            <person name="McMahon S.M."/>
            <person name="Schaberg P.G."/>
            <person name="Yang J."/>
            <person name="Wegrzyn J.L."/>
            <person name="Swenson N.G."/>
        </authorList>
    </citation>
    <scope>NUCLEOTIDE SEQUENCE</scope>
    <source>
        <strain evidence="4">NS2018</strain>
    </source>
</reference>
<dbReference type="PANTHER" id="PTHR48449:SF1">
    <property type="entry name" value="DUF1985 DOMAIN-CONTAINING PROTEIN"/>
    <property type="match status" value="1"/>
</dbReference>
<feature type="domain" description="Ysc84 actin-binding" evidence="3">
    <location>
        <begin position="224"/>
        <end position="273"/>
    </location>
</feature>
<feature type="compositionally biased region" description="Low complexity" evidence="1">
    <location>
        <begin position="77"/>
        <end position="89"/>
    </location>
</feature>
<sequence>MWLPVSGSAISQIPSSVTCLEKLLVEKGREREIAARRCRCRSPSLPVAVAVAVAVAALSIVSNFFTVAAERERKRNSYSSPSTSPHSSPRQLASPSACLPVNSPPRRCRCRRSHSSQMENMNYDDFLLKPKDKWITKSTTNVYCNLNGLPDIVKVLRKVGDLAAFRRTCFGHLIDIPKDLTFSAGVLHNLLLRQVHVPGVTGQNEFHFSVGGKLLKFTQREFCLIGGELMDFIIVLHDLKAVKTFCSRMHFSLGTGCSAAVGPVGREPEVDVTEVQL</sequence>
<keyword evidence="2" id="KW-0472">Membrane</keyword>
<dbReference type="PANTHER" id="PTHR48449">
    <property type="entry name" value="DUF1985 DOMAIN-CONTAINING PROTEIN"/>
    <property type="match status" value="1"/>
</dbReference>
<keyword evidence="2" id="KW-0812">Transmembrane</keyword>
<proteinExistence type="predicted"/>
<name>A0AA39RS20_ACESA</name>
<dbReference type="Proteomes" id="UP001168877">
    <property type="component" value="Unassembled WGS sequence"/>
</dbReference>
<evidence type="ECO:0000313" key="5">
    <source>
        <dbReference type="Proteomes" id="UP001168877"/>
    </source>
</evidence>
<reference evidence="4" key="2">
    <citation type="submission" date="2023-06" db="EMBL/GenBank/DDBJ databases">
        <authorList>
            <person name="Swenson N.G."/>
            <person name="Wegrzyn J.L."/>
            <person name="Mcevoy S.L."/>
        </authorList>
    </citation>
    <scope>NUCLEOTIDE SEQUENCE</scope>
    <source>
        <strain evidence="4">NS2018</strain>
        <tissue evidence="4">Leaf</tissue>
    </source>
</reference>
<accession>A0AA39RS20</accession>
<keyword evidence="5" id="KW-1185">Reference proteome</keyword>
<evidence type="ECO:0000256" key="1">
    <source>
        <dbReference type="SAM" id="MobiDB-lite"/>
    </source>
</evidence>
<feature type="transmembrane region" description="Helical" evidence="2">
    <location>
        <begin position="47"/>
        <end position="69"/>
    </location>
</feature>
<dbReference type="AlphaFoldDB" id="A0AA39RS20"/>
<dbReference type="Pfam" id="PF04366">
    <property type="entry name" value="Ysc84"/>
    <property type="match status" value="1"/>
</dbReference>
<dbReference type="EMBL" id="JAUESC010000385">
    <property type="protein sequence ID" value="KAK0579863.1"/>
    <property type="molecule type" value="Genomic_DNA"/>
</dbReference>
<gene>
    <name evidence="4" type="ORF">LWI29_032738</name>
</gene>
<evidence type="ECO:0000259" key="3">
    <source>
        <dbReference type="Pfam" id="PF04366"/>
    </source>
</evidence>